<dbReference type="Proteomes" id="UP001210211">
    <property type="component" value="Unassembled WGS sequence"/>
</dbReference>
<dbReference type="PANTHER" id="PTHR44586:SF17">
    <property type="entry name" value="DUF295 DOMAIN-CONTAINING PROTEIN"/>
    <property type="match status" value="1"/>
</dbReference>
<feature type="domain" description="KIB1-4 beta-propeller" evidence="1">
    <location>
        <begin position="187"/>
        <end position="295"/>
    </location>
</feature>
<organism evidence="2 3">
    <name type="scientific">Rhynchospora tenuis</name>
    <dbReference type="NCBI Taxonomy" id="198213"/>
    <lineage>
        <taxon>Eukaryota</taxon>
        <taxon>Viridiplantae</taxon>
        <taxon>Streptophyta</taxon>
        <taxon>Embryophyta</taxon>
        <taxon>Tracheophyta</taxon>
        <taxon>Spermatophyta</taxon>
        <taxon>Magnoliopsida</taxon>
        <taxon>Liliopsida</taxon>
        <taxon>Poales</taxon>
        <taxon>Cyperaceae</taxon>
        <taxon>Cyperoideae</taxon>
        <taxon>Rhynchosporeae</taxon>
        <taxon>Rhynchospora</taxon>
    </lineage>
</organism>
<proteinExistence type="predicted"/>
<dbReference type="AlphaFoldDB" id="A0AAD5ZQ46"/>
<evidence type="ECO:0000313" key="2">
    <source>
        <dbReference type="EMBL" id="KAJ3701975.1"/>
    </source>
</evidence>
<gene>
    <name evidence="2" type="ORF">LUZ61_005680</name>
</gene>
<evidence type="ECO:0000259" key="1">
    <source>
        <dbReference type="Pfam" id="PF03478"/>
    </source>
</evidence>
<feature type="domain" description="KIB1-4 beta-propeller" evidence="1">
    <location>
        <begin position="27"/>
        <end position="175"/>
    </location>
</feature>
<evidence type="ECO:0000313" key="3">
    <source>
        <dbReference type="Proteomes" id="UP001210211"/>
    </source>
</evidence>
<protein>
    <recommendedName>
        <fullName evidence="1">KIB1-4 beta-propeller domain-containing protein</fullName>
    </recommendedName>
</protein>
<sequence>MANFATNAPFLLTACNHHDKENDGFTLYSPSDKFHLEFDKPFLHGKLFIGSQHDWLIVLDQHCEPTLFNPLTAESMSLPSITTLPKVRPCHSVNSNTVSYFCRTNYRPESPFLDCEFDYCLTEVAFRKVLISSNPSISSSNYFAAALVDPLFPNLVVARSGENRWNLIPLHKEECEISAPFVEDNTAFNMYLAEDFAGRVLVIIRHQDFTTDELVTSDVKVFRLIGGNGEERKWECVENLNGQSIFVGTNASISLAKEDIHGEIKADTIYFTDEWWYFIGSEESKSRPRDICSYNLISKSIKRCCPHEHRRCTWPLPIWIHLSNPTLMLN</sequence>
<keyword evidence="3" id="KW-1185">Reference proteome</keyword>
<dbReference type="PANTHER" id="PTHR44586">
    <property type="entry name" value="F-BOX DOMAIN CONTAINING PROTEIN, EXPRESSED"/>
    <property type="match status" value="1"/>
</dbReference>
<reference evidence="2 3" key="1">
    <citation type="journal article" date="2022" name="Cell">
        <title>Repeat-based holocentromeres influence genome architecture and karyotype evolution.</title>
        <authorList>
            <person name="Hofstatter P.G."/>
            <person name="Thangavel G."/>
            <person name="Lux T."/>
            <person name="Neumann P."/>
            <person name="Vondrak T."/>
            <person name="Novak P."/>
            <person name="Zhang M."/>
            <person name="Costa L."/>
            <person name="Castellani M."/>
            <person name="Scott A."/>
            <person name="Toegelov H."/>
            <person name="Fuchs J."/>
            <person name="Mata-Sucre Y."/>
            <person name="Dias Y."/>
            <person name="Vanzela A.L.L."/>
            <person name="Huettel B."/>
            <person name="Almeida C.C.S."/>
            <person name="Simkova H."/>
            <person name="Souza G."/>
            <person name="Pedrosa-Harand A."/>
            <person name="Macas J."/>
            <person name="Mayer K.F.X."/>
            <person name="Houben A."/>
            <person name="Marques A."/>
        </authorList>
    </citation>
    <scope>NUCLEOTIDE SEQUENCE [LARGE SCALE GENOMIC DNA]</scope>
    <source>
        <strain evidence="2">RhyTen1mFocal</strain>
    </source>
</reference>
<dbReference type="InterPro" id="IPR005174">
    <property type="entry name" value="KIB1-4_b-propeller"/>
</dbReference>
<comment type="caution">
    <text evidence="2">The sequence shown here is derived from an EMBL/GenBank/DDBJ whole genome shotgun (WGS) entry which is preliminary data.</text>
</comment>
<dbReference type="Pfam" id="PF03478">
    <property type="entry name" value="Beta-prop_KIB1-4"/>
    <property type="match status" value="2"/>
</dbReference>
<dbReference type="EMBL" id="JAMRDG010000001">
    <property type="protein sequence ID" value="KAJ3701975.1"/>
    <property type="molecule type" value="Genomic_DNA"/>
</dbReference>
<accession>A0AAD5ZQ46</accession>
<name>A0AAD5ZQ46_9POAL</name>